<evidence type="ECO:0000313" key="5">
    <source>
        <dbReference type="Proteomes" id="UP001163632"/>
    </source>
</evidence>
<name>A0AAQ2Q855_MORBO</name>
<reference evidence="3 4" key="1">
    <citation type="journal article" date="2022" name="BMC Microbiol.">
        <title>Whole genome sequencing of Moraxella bovis strains from North America reveals two genotypes with different genetic determinants.</title>
        <authorList>
            <person name="Wynn E.L."/>
            <person name="Hille M.M."/>
            <person name="Loy J.D."/>
            <person name="Schuller G."/>
            <person name="Kuhn K.L."/>
            <person name="Dickey A.M."/>
            <person name="Bono J.L."/>
            <person name="Clawson M.L."/>
        </authorList>
    </citation>
    <scope>NUCLEOTIDE SEQUENCE [LARGE SCALE GENOMIC DNA]</scope>
    <source>
        <strain evidence="2">SAM102599</strain>
        <strain evidence="3 4">SAM57978</strain>
    </source>
</reference>
<proteinExistence type="predicted"/>
<evidence type="ECO:0000313" key="4">
    <source>
        <dbReference type="Proteomes" id="UP001163283"/>
    </source>
</evidence>
<dbReference type="EMBL" id="CP087830">
    <property type="protein sequence ID" value="UZA03304.1"/>
    <property type="molecule type" value="Genomic_DNA"/>
</dbReference>
<keyword evidence="1" id="KW-0732">Signal</keyword>
<evidence type="ECO:0000313" key="3">
    <source>
        <dbReference type="EMBL" id="UZA51707.1"/>
    </source>
</evidence>
<accession>A0AAQ2Q855</accession>
<dbReference type="Proteomes" id="UP001163283">
    <property type="component" value="Chromosome"/>
</dbReference>
<feature type="chain" id="PRO_5042933872" evidence="1">
    <location>
        <begin position="20"/>
        <end position="146"/>
    </location>
</feature>
<dbReference type="EMBL" id="CP087781">
    <property type="protein sequence ID" value="UZA51707.1"/>
    <property type="molecule type" value="Genomic_DNA"/>
</dbReference>
<keyword evidence="5" id="KW-1185">Reference proteome</keyword>
<sequence>MKKWLCTLMAIMVSQNAFAQTYFACTDTENTEISFKDLPKEYHALEDGERLFAYEMSSIGLGHTFFIPKSDIKTNKQYLTDENGNKIYQETILFVYDNISYNIEYLTVGDKKTAFVKETIIDKETDNQEIYHCDMTKPVINFINKL</sequence>
<feature type="signal peptide" evidence="1">
    <location>
        <begin position="1"/>
        <end position="19"/>
    </location>
</feature>
<protein>
    <submittedName>
        <fullName evidence="3">Uncharacterized protein</fullName>
    </submittedName>
</protein>
<dbReference type="GeneID" id="77189878"/>
<dbReference type="Proteomes" id="UP001163632">
    <property type="component" value="Chromosome"/>
</dbReference>
<dbReference type="KEGG" id="mboi:DQF64_13830"/>
<dbReference type="RefSeq" id="WP_112742725.1">
    <property type="nucleotide sequence ID" value="NZ_CP030241.1"/>
</dbReference>
<evidence type="ECO:0000313" key="2">
    <source>
        <dbReference type="EMBL" id="UZA03304.1"/>
    </source>
</evidence>
<dbReference type="AlphaFoldDB" id="A0AAQ2Q855"/>
<gene>
    <name evidence="2" type="ORF">LP092_00600</name>
    <name evidence="3" type="ORF">LP129_00595</name>
</gene>
<evidence type="ECO:0000256" key="1">
    <source>
        <dbReference type="SAM" id="SignalP"/>
    </source>
</evidence>
<organism evidence="3 4">
    <name type="scientific">Moraxella bovis</name>
    <dbReference type="NCBI Taxonomy" id="476"/>
    <lineage>
        <taxon>Bacteria</taxon>
        <taxon>Pseudomonadati</taxon>
        <taxon>Pseudomonadota</taxon>
        <taxon>Gammaproteobacteria</taxon>
        <taxon>Moraxellales</taxon>
        <taxon>Moraxellaceae</taxon>
        <taxon>Moraxella</taxon>
    </lineage>
</organism>